<dbReference type="InterPro" id="IPR008258">
    <property type="entry name" value="Transglycosylase_SLT_dom_1"/>
</dbReference>
<protein>
    <recommendedName>
        <fullName evidence="1">Transglycosylase SLT domain-containing protein</fullName>
    </recommendedName>
</protein>
<dbReference type="EMBL" id="LN890655">
    <property type="protein sequence ID" value="CUS02304.2"/>
    <property type="molecule type" value="Genomic_DNA"/>
</dbReference>
<accession>A0A160SYX7</accession>
<dbReference type="Gene3D" id="1.10.530.10">
    <property type="match status" value="1"/>
</dbReference>
<dbReference type="Proteomes" id="UP000215027">
    <property type="component" value="Chromosome I"/>
</dbReference>
<feature type="domain" description="Transglycosylase SLT" evidence="1">
    <location>
        <begin position="95"/>
        <end position="190"/>
    </location>
</feature>
<proteinExistence type="predicted"/>
<reference evidence="2" key="1">
    <citation type="submission" date="2016-01" db="EMBL/GenBank/DDBJ databases">
        <authorList>
            <person name="Mcilroy J.S."/>
            <person name="Karst M S."/>
            <person name="Albertsen M."/>
        </authorList>
    </citation>
    <scope>NUCLEOTIDE SEQUENCE</scope>
    <source>
        <strain evidence="2">Cfx-K</strain>
    </source>
</reference>
<organism evidence="2 3">
    <name type="scientific">Candidatus Promineifilum breve</name>
    <dbReference type="NCBI Taxonomy" id="1806508"/>
    <lineage>
        <taxon>Bacteria</taxon>
        <taxon>Bacillati</taxon>
        <taxon>Chloroflexota</taxon>
        <taxon>Ardenticatenia</taxon>
        <taxon>Candidatus Promineifilales</taxon>
        <taxon>Candidatus Promineifilaceae</taxon>
        <taxon>Candidatus Promineifilum</taxon>
    </lineage>
</organism>
<dbReference type="Pfam" id="PF01464">
    <property type="entry name" value="SLT"/>
    <property type="match status" value="1"/>
</dbReference>
<dbReference type="InterPro" id="IPR023346">
    <property type="entry name" value="Lysozyme-like_dom_sf"/>
</dbReference>
<name>A0A160SYX7_9CHLR</name>
<dbReference type="OrthoDB" id="92254at2"/>
<dbReference type="AlphaFoldDB" id="A0A160SYX7"/>
<dbReference type="SUPFAM" id="SSF53955">
    <property type="entry name" value="Lysozyme-like"/>
    <property type="match status" value="1"/>
</dbReference>
<dbReference type="RefSeq" id="WP_095041933.1">
    <property type="nucleotide sequence ID" value="NZ_LN890655.1"/>
</dbReference>
<evidence type="ECO:0000259" key="1">
    <source>
        <dbReference type="Pfam" id="PF01464"/>
    </source>
</evidence>
<dbReference type="KEGG" id="pbf:CFX0092_A0423"/>
<evidence type="ECO:0000313" key="3">
    <source>
        <dbReference type="Proteomes" id="UP000215027"/>
    </source>
</evidence>
<sequence>MSVRMLGPGRGAAGRLVDRSSRRLGYRPCWLLAAVLLAFLPTVVVPRPANAAYRESIAARQVSPEPAHTTTPPVLSPYWEPDIQRLQGAIGGLAAVYGFHPDFIAAVIRHEADRESGATGHGGLVGLMGLLSPGRALAWRSSSEQLLIPTTNLRWGLAILSHVVQQSGGDLFTALAAYNGGWAEVNSRTPREYAARVLDSYGRALIARHGLSPEMANRWTIAVQMRAGNVPAESLLILGTKPIAGLRTYAGHTVYAFAGQGGQTYYVRAYVVPLGLSEFVTATSSTGFDGLEAPLRARLGEKAARGRPDARVLLACLSGLERLRGQVTTRWFAPSNCPAAGR</sequence>
<keyword evidence="3" id="KW-1185">Reference proteome</keyword>
<gene>
    <name evidence="2" type="ORF">CFX0092_A0423</name>
</gene>
<evidence type="ECO:0000313" key="2">
    <source>
        <dbReference type="EMBL" id="CUS02304.2"/>
    </source>
</evidence>